<dbReference type="AlphaFoldDB" id="B0D9J9"/>
<gene>
    <name evidence="1" type="ORF">LACBIDRAFT_326749</name>
</gene>
<dbReference type="Proteomes" id="UP000001194">
    <property type="component" value="Unassembled WGS sequence"/>
</dbReference>
<dbReference type="RefSeq" id="XP_001880591.1">
    <property type="nucleotide sequence ID" value="XM_001880556.1"/>
</dbReference>
<reference evidence="1 2" key="1">
    <citation type="journal article" date="2008" name="Nature">
        <title>The genome of Laccaria bicolor provides insights into mycorrhizal symbiosis.</title>
        <authorList>
            <person name="Martin F."/>
            <person name="Aerts A."/>
            <person name="Ahren D."/>
            <person name="Brun A."/>
            <person name="Danchin E.G.J."/>
            <person name="Duchaussoy F."/>
            <person name="Gibon J."/>
            <person name="Kohler A."/>
            <person name="Lindquist E."/>
            <person name="Pereda V."/>
            <person name="Salamov A."/>
            <person name="Shapiro H.J."/>
            <person name="Wuyts J."/>
            <person name="Blaudez D."/>
            <person name="Buee M."/>
            <person name="Brokstein P."/>
            <person name="Canbaeck B."/>
            <person name="Cohen D."/>
            <person name="Courty P.E."/>
            <person name="Coutinho P.M."/>
            <person name="Delaruelle C."/>
            <person name="Detter J.C."/>
            <person name="Deveau A."/>
            <person name="DiFazio S."/>
            <person name="Duplessis S."/>
            <person name="Fraissinet-Tachet L."/>
            <person name="Lucic E."/>
            <person name="Frey-Klett P."/>
            <person name="Fourrey C."/>
            <person name="Feussner I."/>
            <person name="Gay G."/>
            <person name="Grimwood J."/>
            <person name="Hoegger P.J."/>
            <person name="Jain P."/>
            <person name="Kilaru S."/>
            <person name="Labbe J."/>
            <person name="Lin Y.C."/>
            <person name="Legue V."/>
            <person name="Le Tacon F."/>
            <person name="Marmeisse R."/>
            <person name="Melayah D."/>
            <person name="Montanini B."/>
            <person name="Muratet M."/>
            <person name="Nehls U."/>
            <person name="Niculita-Hirzel H."/>
            <person name="Oudot-Le Secq M.P."/>
            <person name="Peter M."/>
            <person name="Quesneville H."/>
            <person name="Rajashekar B."/>
            <person name="Reich M."/>
            <person name="Rouhier N."/>
            <person name="Schmutz J."/>
            <person name="Yin T."/>
            <person name="Chalot M."/>
            <person name="Henrissat B."/>
            <person name="Kuees U."/>
            <person name="Lucas S."/>
            <person name="Van de Peer Y."/>
            <person name="Podila G.K."/>
            <person name="Polle A."/>
            <person name="Pukkila P.J."/>
            <person name="Richardson P.M."/>
            <person name="Rouze P."/>
            <person name="Sanders I.R."/>
            <person name="Stajich J.E."/>
            <person name="Tunlid A."/>
            <person name="Tuskan G."/>
            <person name="Grigoriev I.V."/>
        </authorList>
    </citation>
    <scope>NUCLEOTIDE SEQUENCE [LARGE SCALE GENOMIC DNA]</scope>
    <source>
        <strain evidence="2">S238N-H82 / ATCC MYA-4686</strain>
    </source>
</reference>
<dbReference type="GeneID" id="6076352"/>
<evidence type="ECO:0000313" key="1">
    <source>
        <dbReference type="EMBL" id="EDR08366.1"/>
    </source>
</evidence>
<dbReference type="EMBL" id="DS547101">
    <property type="protein sequence ID" value="EDR08366.1"/>
    <property type="molecule type" value="Genomic_DNA"/>
</dbReference>
<sequence>MFLAFKTVKVAHSPPMHSSSKDMRSQILADSFWERSPQKLMPFLVHKNLQKWASNPLCLGPQIRNFEQGYVRVQHQTNFPLSPTSPNWAQKLCESKPGDGSVFVCKTRVSIIRGWARLCGRRKVQELRNIGLRDPISGAKDLSWLDFRNSRTLHFLNIDPLTAVSHASLSSNTQYATCGVKNWDQLLDFKTGAELQLCKQDPRVNFISTEVRRLFPDSYTTTKCGVQLTRWS</sequence>
<keyword evidence="2" id="KW-1185">Reference proteome</keyword>
<evidence type="ECO:0000313" key="2">
    <source>
        <dbReference type="Proteomes" id="UP000001194"/>
    </source>
</evidence>
<protein>
    <submittedName>
        <fullName evidence="1">Predicted protein</fullName>
    </submittedName>
</protein>
<organism evidence="2">
    <name type="scientific">Laccaria bicolor (strain S238N-H82 / ATCC MYA-4686)</name>
    <name type="common">Bicoloured deceiver</name>
    <name type="synonym">Laccaria laccata var. bicolor</name>
    <dbReference type="NCBI Taxonomy" id="486041"/>
    <lineage>
        <taxon>Eukaryota</taxon>
        <taxon>Fungi</taxon>
        <taxon>Dikarya</taxon>
        <taxon>Basidiomycota</taxon>
        <taxon>Agaricomycotina</taxon>
        <taxon>Agaricomycetes</taxon>
        <taxon>Agaricomycetidae</taxon>
        <taxon>Agaricales</taxon>
        <taxon>Agaricineae</taxon>
        <taxon>Hydnangiaceae</taxon>
        <taxon>Laccaria</taxon>
    </lineage>
</organism>
<dbReference type="InParanoid" id="B0D9J9"/>
<dbReference type="KEGG" id="lbc:LACBIDRAFT_326749"/>
<dbReference type="HOGENOM" id="CLU_1195042_0_0_1"/>
<accession>B0D9J9</accession>
<proteinExistence type="predicted"/>
<name>B0D9J9_LACBS</name>